<feature type="transmembrane region" description="Helical" evidence="1">
    <location>
        <begin position="209"/>
        <end position="227"/>
    </location>
</feature>
<gene>
    <name evidence="2" type="ORF">GSOID_T00006152001</name>
</gene>
<feature type="transmembrane region" description="Helical" evidence="1">
    <location>
        <begin position="329"/>
        <end position="351"/>
    </location>
</feature>
<evidence type="ECO:0000313" key="3">
    <source>
        <dbReference type="Proteomes" id="UP000001307"/>
    </source>
</evidence>
<proteinExistence type="predicted"/>
<dbReference type="Proteomes" id="UP000001307">
    <property type="component" value="Unassembled WGS sequence"/>
</dbReference>
<dbReference type="InParanoid" id="E4WTV3"/>
<dbReference type="AlphaFoldDB" id="E4WTV3"/>
<keyword evidence="3" id="KW-1185">Reference proteome</keyword>
<dbReference type="EMBL" id="FN653016">
    <property type="protein sequence ID" value="CBY07069.1"/>
    <property type="molecule type" value="Genomic_DNA"/>
</dbReference>
<keyword evidence="1" id="KW-0812">Transmembrane</keyword>
<organism evidence="2">
    <name type="scientific">Oikopleura dioica</name>
    <name type="common">Tunicate</name>
    <dbReference type="NCBI Taxonomy" id="34765"/>
    <lineage>
        <taxon>Eukaryota</taxon>
        <taxon>Metazoa</taxon>
        <taxon>Chordata</taxon>
        <taxon>Tunicata</taxon>
        <taxon>Appendicularia</taxon>
        <taxon>Copelata</taxon>
        <taxon>Oikopleuridae</taxon>
        <taxon>Oikopleura</taxon>
    </lineage>
</organism>
<accession>E4WTV3</accession>
<name>E4WTV3_OIKDI</name>
<evidence type="ECO:0000313" key="2">
    <source>
        <dbReference type="EMBL" id="CBY07069.1"/>
    </source>
</evidence>
<protein>
    <submittedName>
        <fullName evidence="2">Uncharacterized protein</fullName>
    </submittedName>
</protein>
<evidence type="ECO:0000256" key="1">
    <source>
        <dbReference type="SAM" id="Phobius"/>
    </source>
</evidence>
<keyword evidence="1" id="KW-0472">Membrane</keyword>
<reference evidence="2" key="1">
    <citation type="journal article" date="2010" name="Science">
        <title>Plasticity of animal genome architecture unmasked by rapid evolution of a pelagic tunicate.</title>
        <authorList>
            <person name="Denoeud F."/>
            <person name="Henriet S."/>
            <person name="Mungpakdee S."/>
            <person name="Aury J.M."/>
            <person name="Da Silva C."/>
            <person name="Brinkmann H."/>
            <person name="Mikhaleva J."/>
            <person name="Olsen L.C."/>
            <person name="Jubin C."/>
            <person name="Canestro C."/>
            <person name="Bouquet J.M."/>
            <person name="Danks G."/>
            <person name="Poulain J."/>
            <person name="Campsteijn C."/>
            <person name="Adamski M."/>
            <person name="Cross I."/>
            <person name="Yadetie F."/>
            <person name="Muffato M."/>
            <person name="Louis A."/>
            <person name="Butcher S."/>
            <person name="Tsagkogeorga G."/>
            <person name="Konrad A."/>
            <person name="Singh S."/>
            <person name="Jensen M.F."/>
            <person name="Cong E.H."/>
            <person name="Eikeseth-Otteraa H."/>
            <person name="Noel B."/>
            <person name="Anthouard V."/>
            <person name="Porcel B.M."/>
            <person name="Kachouri-Lafond R."/>
            <person name="Nishino A."/>
            <person name="Ugolini M."/>
            <person name="Chourrout P."/>
            <person name="Nishida H."/>
            <person name="Aasland R."/>
            <person name="Huzurbazar S."/>
            <person name="Westhof E."/>
            <person name="Delsuc F."/>
            <person name="Lehrach H."/>
            <person name="Reinhardt R."/>
            <person name="Weissenbach J."/>
            <person name="Roy S.W."/>
            <person name="Artiguenave F."/>
            <person name="Postlethwait J.H."/>
            <person name="Manak J.R."/>
            <person name="Thompson E.M."/>
            <person name="Jaillon O."/>
            <person name="Du Pasquier L."/>
            <person name="Boudinot P."/>
            <person name="Liberles D.A."/>
            <person name="Volff J.N."/>
            <person name="Philippe H."/>
            <person name="Lenhard B."/>
            <person name="Roest Crollius H."/>
            <person name="Wincker P."/>
            <person name="Chourrout D."/>
        </authorList>
    </citation>
    <scope>NUCLEOTIDE SEQUENCE [LARGE SCALE GENOMIC DNA]</scope>
</reference>
<keyword evidence="1" id="KW-1133">Transmembrane helix</keyword>
<sequence>MAQDLQKFEALAESPIQGDPEKIIKALREEAKTTIQLHDSTKPLLVMRPFEGKKDVRKDETELETKALVYRWVNNEMEERFIEYCESDKFGAYELPRISAIRQREYLSYKKHRKYKETQGTWEDGKFVPRPDEEQRGKSSYLDWVLNLRSPLSDKMKIYSLPEAEHVFWSQMTAPKTGYLRVPSQSEEKETKIKNDEMAQQLTGFRNKVAGAMIFINILFFVFALVMKLQADQLPKVELTLPVVAVTWGKEKSGCEWINSQVPQQLGPNYQLTKDDCELDETALNLTSIIIDAQDRIKEEEGFENFAFQCSDYISSLNGWNEIELNLPIFQLFFLVLYIILMSMQVLCMLIHRWSTLMHYIANISYKGFRLELHRINDTNKQMAYIRENGVHKDDKDKQWSASLRDFALDVMKLTFAINSAAASEGNKRDEKWIELYRRTTVRARALNPTFPTEKERFRISTRGIPHRLASKFGDISRSVRSSIRKPWSRKVSAKRRSFDAQGDRRRRMTTFQIDDEIIV</sequence>